<protein>
    <recommendedName>
        <fullName evidence="3">Aldo/keto reductase</fullName>
    </recommendedName>
</protein>
<evidence type="ECO:0008006" key="3">
    <source>
        <dbReference type="Google" id="ProtNLM"/>
    </source>
</evidence>
<evidence type="ECO:0000313" key="2">
    <source>
        <dbReference type="Proteomes" id="UP001164714"/>
    </source>
</evidence>
<gene>
    <name evidence="1" type="ORF">OZ415_06525</name>
</gene>
<dbReference type="InterPro" id="IPR036812">
    <property type="entry name" value="NAD(P)_OxRdtase_dom_sf"/>
</dbReference>
<dbReference type="SUPFAM" id="SSF51430">
    <property type="entry name" value="NAD(P)-linked oxidoreductase"/>
    <property type="match status" value="1"/>
</dbReference>
<sequence length="60" mass="6531">MKTRNLGNSGLVVSEIGFGAMGMSIGYGVRPDRQDSIQVLGNVYEMGNHYTPEMQVRVGL</sequence>
<dbReference type="RefSeq" id="WP_059135047.1">
    <property type="nucleotide sequence ID" value="NZ_CP114063.1"/>
</dbReference>
<dbReference type="AlphaFoldDB" id="A0AA47G7U2"/>
<organism evidence="1 2">
    <name type="scientific">Aerococcus urinaeequi</name>
    <dbReference type="NCBI Taxonomy" id="51665"/>
    <lineage>
        <taxon>Bacteria</taxon>
        <taxon>Bacillati</taxon>
        <taxon>Bacillota</taxon>
        <taxon>Bacilli</taxon>
        <taxon>Lactobacillales</taxon>
        <taxon>Aerococcaceae</taxon>
        <taxon>Aerococcus</taxon>
    </lineage>
</organism>
<reference evidence="1" key="1">
    <citation type="submission" date="2022-12" db="EMBL/GenBank/DDBJ databases">
        <title>Whole genome sequence analysis of a duck derived balloon bacteium Aerococcus urinaeequi henan2020.</title>
        <authorList>
            <person name="Zhang H."/>
            <person name="Qiao H.X."/>
            <person name="Bian C.Z."/>
            <person name="Shu J.C."/>
        </authorList>
    </citation>
    <scope>NUCLEOTIDE SEQUENCE</scope>
    <source>
        <strain evidence="1">2020-HN-1</strain>
    </source>
</reference>
<dbReference type="Gene3D" id="3.20.20.100">
    <property type="entry name" value="NADP-dependent oxidoreductase domain"/>
    <property type="match status" value="1"/>
</dbReference>
<evidence type="ECO:0000313" key="1">
    <source>
        <dbReference type="EMBL" id="WAT23914.1"/>
    </source>
</evidence>
<dbReference type="EMBL" id="CP114063">
    <property type="protein sequence ID" value="WAT23914.1"/>
    <property type="molecule type" value="Genomic_DNA"/>
</dbReference>
<accession>A0AA47G7U2</accession>
<proteinExistence type="predicted"/>
<dbReference type="Proteomes" id="UP001164714">
    <property type="component" value="Chromosome"/>
</dbReference>
<name>A0AA47G7U2_9LACT</name>